<sequence>MKITMTNIHKAFGKNEVLKGVDFELLDGEIHALMGENGAGKSTLMNILTGLHQLDQGDIKVDGKPKNYKNPQEAETDGIAFIHQELNIFPNLTLLENLFIGKQLSKFGVLQTKKMQQLAEAKCAEIGIKLPLYKEAGDCSVGQQQMAEIMKSLMTEAKVIIMDEPTAALTEAETEHLFRVMQQLRARGVSIVYISHRMEEIFQLCDRITIMRDGISVSTEAIAATSFDTVVKQMVGRELTERFPQRTLHRGERILEVKNLTKKGVFNNISLTVDSGEIVGVAGLMGAGRTEIMRALFAMDRYDSGEVIIKGERKKLRGPKEAIKAGMGFITENRKDEGLILDFSINDNIALASIADFSPHGVMLEKDERTFTGMLAKRLAIKMASLDLAVGSLSGGNQQKVVIAKWIGIGPQLLIMDEPTRGVDIGAKREIYQLMNELTDRGVGIIMVSSELPEVLGMSDRIVVIHEGRLTGELSRAEATQEKIMTLATGGN</sequence>
<keyword evidence="2" id="KW-0813">Transport</keyword>
<dbReference type="PROSITE" id="PS50893">
    <property type="entry name" value="ABC_TRANSPORTER_2"/>
    <property type="match status" value="2"/>
</dbReference>
<keyword evidence="7 11" id="KW-0067">ATP-binding</keyword>
<proteinExistence type="predicted"/>
<evidence type="ECO:0000256" key="6">
    <source>
        <dbReference type="ARBA" id="ARBA00022741"/>
    </source>
</evidence>
<keyword evidence="8" id="KW-1278">Translocase</keyword>
<dbReference type="InterPro" id="IPR003439">
    <property type="entry name" value="ABC_transporter-like_ATP-bd"/>
</dbReference>
<organism evidence="11 12">
    <name type="scientific">Brochothrix campestris FSL F6-1037</name>
    <dbReference type="NCBI Taxonomy" id="1265861"/>
    <lineage>
        <taxon>Bacteria</taxon>
        <taxon>Bacillati</taxon>
        <taxon>Bacillota</taxon>
        <taxon>Bacilli</taxon>
        <taxon>Bacillales</taxon>
        <taxon>Listeriaceae</taxon>
        <taxon>Brochothrix</taxon>
    </lineage>
</organism>
<feature type="domain" description="ABC transporter" evidence="10">
    <location>
        <begin position="3"/>
        <end position="238"/>
    </location>
</feature>
<evidence type="ECO:0000256" key="3">
    <source>
        <dbReference type="ARBA" id="ARBA00022475"/>
    </source>
</evidence>
<dbReference type="InterPro" id="IPR017871">
    <property type="entry name" value="ABC_transporter-like_CS"/>
</dbReference>
<name>W7CY39_9LIST</name>
<dbReference type="STRING" id="1265861.BCAMP_02260"/>
<keyword evidence="5" id="KW-0677">Repeat</keyword>
<dbReference type="AlphaFoldDB" id="W7CY39"/>
<evidence type="ECO:0000256" key="2">
    <source>
        <dbReference type="ARBA" id="ARBA00022448"/>
    </source>
</evidence>
<evidence type="ECO:0000256" key="9">
    <source>
        <dbReference type="ARBA" id="ARBA00023136"/>
    </source>
</evidence>
<comment type="caution">
    <text evidence="11">The sequence shown here is derived from an EMBL/GenBank/DDBJ whole genome shotgun (WGS) entry which is preliminary data.</text>
</comment>
<protein>
    <submittedName>
        <fullName evidence="11">Ribose transport system ATP-binding protein</fullName>
    </submittedName>
</protein>
<dbReference type="CDD" id="cd03215">
    <property type="entry name" value="ABC_Carb_Monos_II"/>
    <property type="match status" value="1"/>
</dbReference>
<evidence type="ECO:0000256" key="1">
    <source>
        <dbReference type="ARBA" id="ARBA00004202"/>
    </source>
</evidence>
<evidence type="ECO:0000259" key="10">
    <source>
        <dbReference type="PROSITE" id="PS50893"/>
    </source>
</evidence>
<gene>
    <name evidence="11" type="ORF">BCAMP_02260</name>
</gene>
<dbReference type="PANTHER" id="PTHR43790">
    <property type="entry name" value="CARBOHYDRATE TRANSPORT ATP-BINDING PROTEIN MG119-RELATED"/>
    <property type="match status" value="1"/>
</dbReference>
<evidence type="ECO:0000313" key="12">
    <source>
        <dbReference type="Proteomes" id="UP000019243"/>
    </source>
</evidence>
<evidence type="ECO:0000256" key="7">
    <source>
        <dbReference type="ARBA" id="ARBA00022840"/>
    </source>
</evidence>
<accession>W7CY39</accession>
<dbReference type="GO" id="GO:0016887">
    <property type="term" value="F:ATP hydrolysis activity"/>
    <property type="evidence" value="ECO:0007669"/>
    <property type="project" value="InterPro"/>
</dbReference>
<evidence type="ECO:0000256" key="4">
    <source>
        <dbReference type="ARBA" id="ARBA00022597"/>
    </source>
</evidence>
<dbReference type="OrthoDB" id="9771863at2"/>
<dbReference type="SUPFAM" id="SSF52540">
    <property type="entry name" value="P-loop containing nucleoside triphosphate hydrolases"/>
    <property type="match status" value="2"/>
</dbReference>
<dbReference type="GO" id="GO:0005524">
    <property type="term" value="F:ATP binding"/>
    <property type="evidence" value="ECO:0007669"/>
    <property type="project" value="UniProtKB-KW"/>
</dbReference>
<dbReference type="RefSeq" id="WP_035313267.1">
    <property type="nucleotide sequence ID" value="NZ_AODH01000009.1"/>
</dbReference>
<dbReference type="InterPro" id="IPR050107">
    <property type="entry name" value="ABC_carbohydrate_import_ATPase"/>
</dbReference>
<dbReference type="GO" id="GO:0005886">
    <property type="term" value="C:plasma membrane"/>
    <property type="evidence" value="ECO:0007669"/>
    <property type="project" value="UniProtKB-SubCell"/>
</dbReference>
<dbReference type="CDD" id="cd03216">
    <property type="entry name" value="ABC_Carb_Monos_I"/>
    <property type="match status" value="1"/>
</dbReference>
<keyword evidence="3" id="KW-1003">Cell membrane</keyword>
<dbReference type="Pfam" id="PF00005">
    <property type="entry name" value="ABC_tran"/>
    <property type="match status" value="2"/>
</dbReference>
<dbReference type="Gene3D" id="3.40.50.300">
    <property type="entry name" value="P-loop containing nucleotide triphosphate hydrolases"/>
    <property type="match status" value="2"/>
</dbReference>
<reference evidence="11 12" key="1">
    <citation type="submission" date="2012-12" db="EMBL/GenBank/DDBJ databases">
        <title>Novel taxa of Listeriaceae from agricultural environments in the United States.</title>
        <authorList>
            <person name="den Bakker H.C."/>
            <person name="Allred A."/>
            <person name="Warchocki S."/>
            <person name="Wright E.M."/>
            <person name="Burrell A."/>
            <person name="Nightingale K.K."/>
            <person name="Kephart D."/>
            <person name="Wiedmann M."/>
        </authorList>
    </citation>
    <scope>NUCLEOTIDE SEQUENCE [LARGE SCALE GENOMIC DNA]</scope>
    <source>
        <strain evidence="11 12">FSL F6-1037</strain>
    </source>
</reference>
<dbReference type="PATRIC" id="fig|1265861.3.peg.437"/>
<comment type="subcellular location">
    <subcellularLocation>
        <location evidence="1">Cell membrane</location>
        <topology evidence="1">Peripheral membrane protein</topology>
    </subcellularLocation>
</comment>
<evidence type="ECO:0000256" key="8">
    <source>
        <dbReference type="ARBA" id="ARBA00022967"/>
    </source>
</evidence>
<evidence type="ECO:0000313" key="11">
    <source>
        <dbReference type="EMBL" id="EUJ41675.1"/>
    </source>
</evidence>
<keyword evidence="9" id="KW-0472">Membrane</keyword>
<keyword evidence="4" id="KW-0762">Sugar transport</keyword>
<dbReference type="EMBL" id="AODH01000009">
    <property type="protein sequence ID" value="EUJ41675.1"/>
    <property type="molecule type" value="Genomic_DNA"/>
</dbReference>
<dbReference type="Proteomes" id="UP000019243">
    <property type="component" value="Unassembled WGS sequence"/>
</dbReference>
<keyword evidence="6" id="KW-0547">Nucleotide-binding</keyword>
<evidence type="ECO:0000256" key="5">
    <source>
        <dbReference type="ARBA" id="ARBA00022737"/>
    </source>
</evidence>
<dbReference type="InterPro" id="IPR003593">
    <property type="entry name" value="AAA+_ATPase"/>
</dbReference>
<feature type="domain" description="ABC transporter" evidence="10">
    <location>
        <begin position="249"/>
        <end position="492"/>
    </location>
</feature>
<dbReference type="PROSITE" id="PS00211">
    <property type="entry name" value="ABC_TRANSPORTER_1"/>
    <property type="match status" value="1"/>
</dbReference>
<dbReference type="InterPro" id="IPR027417">
    <property type="entry name" value="P-loop_NTPase"/>
</dbReference>
<dbReference type="SMART" id="SM00382">
    <property type="entry name" value="AAA"/>
    <property type="match status" value="2"/>
</dbReference>
<dbReference type="FunFam" id="3.40.50.300:FF:000127">
    <property type="entry name" value="Ribose import ATP-binding protein RbsA"/>
    <property type="match status" value="1"/>
</dbReference>
<dbReference type="PANTHER" id="PTHR43790:SF3">
    <property type="entry name" value="D-ALLOSE IMPORT ATP-BINDING PROTEIN ALSA-RELATED"/>
    <property type="match status" value="1"/>
</dbReference>
<keyword evidence="12" id="KW-1185">Reference proteome</keyword>